<sequence>MSTKENINNTISRDEILKDIKFRLADVSDTKEILDIYAPYITDTAITFEYDIPSIEEFRGRIEHISLEYPYVVCTYKDEIIGYAYAHRYGERAAFQWDVELSIYLDMNYKSLGIGKILYNKVIEILKLQNVQNIYACITSANDKSIKFHEKMGFEFIGIFKDTGYKFDKWYDITWFGMRVKDKNEKPAKVKNIKDIDFKEISAILETN</sequence>
<dbReference type="GO" id="GO:0102971">
    <property type="term" value="F:phosphinothricin N-acetyltransferase activity"/>
    <property type="evidence" value="ECO:0007669"/>
    <property type="project" value="UniProtKB-EC"/>
</dbReference>
<dbReference type="EC" id="2.3.1.183" evidence="4"/>
<dbReference type="EMBL" id="CACRUE010000026">
    <property type="protein sequence ID" value="VYU05683.1"/>
    <property type="molecule type" value="Genomic_DNA"/>
</dbReference>
<protein>
    <submittedName>
        <fullName evidence="4">Phosphinothricin N-acetyltransferase</fullName>
        <ecNumber evidence="4">2.3.1.183</ecNumber>
    </submittedName>
</protein>
<feature type="domain" description="N-acetyltransferase" evidence="3">
    <location>
        <begin position="20"/>
        <end position="174"/>
    </location>
</feature>
<dbReference type="PANTHER" id="PTHR43072:SF23">
    <property type="entry name" value="UPF0039 PROTEIN C11D3.02C"/>
    <property type="match status" value="1"/>
</dbReference>
<dbReference type="InterPro" id="IPR016181">
    <property type="entry name" value="Acyl_CoA_acyltransferase"/>
</dbReference>
<dbReference type="InterPro" id="IPR000182">
    <property type="entry name" value="GNAT_dom"/>
</dbReference>
<organism evidence="4">
    <name type="scientific">Intestinibacter bartlettii</name>
    <dbReference type="NCBI Taxonomy" id="261299"/>
    <lineage>
        <taxon>Bacteria</taxon>
        <taxon>Bacillati</taxon>
        <taxon>Bacillota</taxon>
        <taxon>Clostridia</taxon>
        <taxon>Peptostreptococcales</taxon>
        <taxon>Peptostreptococcaceae</taxon>
        <taxon>Intestinibacter</taxon>
    </lineage>
</organism>
<keyword evidence="1 4" id="KW-0808">Transferase</keyword>
<dbReference type="PROSITE" id="PS51186">
    <property type="entry name" value="GNAT"/>
    <property type="match status" value="1"/>
</dbReference>
<name>A0A6N3BYD9_9FIRM</name>
<gene>
    <name evidence="4" type="primary">pat</name>
    <name evidence="4" type="ORF">IBLFYP30_01628</name>
</gene>
<dbReference type="CDD" id="cd04301">
    <property type="entry name" value="NAT_SF"/>
    <property type="match status" value="1"/>
</dbReference>
<dbReference type="PANTHER" id="PTHR43072">
    <property type="entry name" value="N-ACETYLTRANSFERASE"/>
    <property type="match status" value="1"/>
</dbReference>
<dbReference type="SUPFAM" id="SSF55729">
    <property type="entry name" value="Acyl-CoA N-acyltransferases (Nat)"/>
    <property type="match status" value="1"/>
</dbReference>
<evidence type="ECO:0000256" key="1">
    <source>
        <dbReference type="ARBA" id="ARBA00022679"/>
    </source>
</evidence>
<dbReference type="Gene3D" id="3.40.630.30">
    <property type="match status" value="1"/>
</dbReference>
<evidence type="ECO:0000256" key="2">
    <source>
        <dbReference type="ARBA" id="ARBA00023315"/>
    </source>
</evidence>
<reference evidence="4" key="1">
    <citation type="submission" date="2019-11" db="EMBL/GenBank/DDBJ databases">
        <authorList>
            <person name="Feng L."/>
        </authorList>
    </citation>
    <scope>NUCLEOTIDE SEQUENCE</scope>
    <source>
        <strain evidence="4">IbartlettiiLFYP30</strain>
    </source>
</reference>
<proteinExistence type="predicted"/>
<keyword evidence="2 4" id="KW-0012">Acyltransferase</keyword>
<dbReference type="RefSeq" id="WP_024037281.1">
    <property type="nucleotide sequence ID" value="NZ_CACRUE010000026.1"/>
</dbReference>
<accession>A0A6N3BYD9</accession>
<dbReference type="AlphaFoldDB" id="A0A6N3BYD9"/>
<evidence type="ECO:0000313" key="4">
    <source>
        <dbReference type="EMBL" id="VYU05683.1"/>
    </source>
</evidence>
<evidence type="ECO:0000259" key="3">
    <source>
        <dbReference type="PROSITE" id="PS51186"/>
    </source>
</evidence>
<dbReference type="Pfam" id="PF13420">
    <property type="entry name" value="Acetyltransf_4"/>
    <property type="match status" value="1"/>
</dbReference>